<accession>A0A977KSU3</accession>
<comment type="similarity">
    <text evidence="1 2">Belongs to the phD/YefM antitoxin family.</text>
</comment>
<protein>
    <recommendedName>
        <fullName evidence="2">Antitoxin</fullName>
    </recommendedName>
</protein>
<organism evidence="3">
    <name type="scientific">Woronichinia naegeliana WA131</name>
    <dbReference type="NCBI Taxonomy" id="2824559"/>
    <lineage>
        <taxon>Bacteria</taxon>
        <taxon>Bacillati</taxon>
        <taxon>Cyanobacteriota</taxon>
        <taxon>Cyanophyceae</taxon>
        <taxon>Synechococcales</taxon>
        <taxon>Coelosphaeriaceae</taxon>
        <taxon>Woronichinia</taxon>
    </lineage>
</organism>
<dbReference type="Gene3D" id="3.40.1620.10">
    <property type="entry name" value="YefM-like domain"/>
    <property type="match status" value="1"/>
</dbReference>
<evidence type="ECO:0000313" key="3">
    <source>
        <dbReference type="EMBL" id="UXE59177.1"/>
    </source>
</evidence>
<dbReference type="EMBL" id="CP073041">
    <property type="protein sequence ID" value="UXE59177.1"/>
    <property type="molecule type" value="Genomic_DNA"/>
</dbReference>
<dbReference type="NCBIfam" id="TIGR01552">
    <property type="entry name" value="phd_fam"/>
    <property type="match status" value="1"/>
</dbReference>
<name>A0A977KSU3_9CYAN</name>
<dbReference type="Proteomes" id="UP001065613">
    <property type="component" value="Chromosome"/>
</dbReference>
<dbReference type="AlphaFoldDB" id="A0A977KSU3"/>
<proteinExistence type="inferred from homology"/>
<dbReference type="InterPro" id="IPR006442">
    <property type="entry name" value="Antitoxin_Phd/YefM"/>
</dbReference>
<evidence type="ECO:0000256" key="1">
    <source>
        <dbReference type="ARBA" id="ARBA00009981"/>
    </source>
</evidence>
<dbReference type="KEGG" id="wna:KA717_25070"/>
<reference evidence="3" key="1">
    <citation type="submission" date="2021-04" db="EMBL/GenBank/DDBJ databases">
        <title>Genome sequence of Woronichinia naegeliana from Washington state freshwater lake bloom.</title>
        <authorList>
            <person name="Dreher T.W."/>
        </authorList>
    </citation>
    <scope>NUCLEOTIDE SEQUENCE</scope>
    <source>
        <strain evidence="3">WA131</strain>
    </source>
</reference>
<gene>
    <name evidence="3" type="ORF">KA717_25070</name>
</gene>
<dbReference type="Pfam" id="PF02604">
    <property type="entry name" value="PhdYeFM_antitox"/>
    <property type="match status" value="1"/>
</dbReference>
<dbReference type="SUPFAM" id="SSF143120">
    <property type="entry name" value="YefM-like"/>
    <property type="match status" value="1"/>
</dbReference>
<evidence type="ECO:0000256" key="2">
    <source>
        <dbReference type="RuleBase" id="RU362080"/>
    </source>
</evidence>
<sequence>MGAVFFRLGDDDGFWGYNEIKFFELALSMNHINLKEPNPTLADLIDRVNQGQEVTLITIDEQKQAVLVSLEEWNGLQETLYLSSIPGVKEDLIIGKNTSWEDCVPL</sequence>
<comment type="function">
    <text evidence="2">Antitoxin component of a type II toxin-antitoxin (TA) system.</text>
</comment>
<dbReference type="InterPro" id="IPR036165">
    <property type="entry name" value="YefM-like_sf"/>
</dbReference>